<evidence type="ECO:0000256" key="5">
    <source>
        <dbReference type="ARBA" id="ARBA00023136"/>
    </source>
</evidence>
<gene>
    <name evidence="7" type="ORF">MJA45_12645</name>
</gene>
<evidence type="ECO:0000256" key="6">
    <source>
        <dbReference type="SAM" id="Phobius"/>
    </source>
</evidence>
<evidence type="ECO:0000256" key="2">
    <source>
        <dbReference type="ARBA" id="ARBA00022475"/>
    </source>
</evidence>
<keyword evidence="8" id="KW-1185">Reference proteome</keyword>
<name>A0AA96LH93_9BACL</name>
<evidence type="ECO:0000256" key="3">
    <source>
        <dbReference type="ARBA" id="ARBA00022692"/>
    </source>
</evidence>
<dbReference type="PANTHER" id="PTHR30213">
    <property type="entry name" value="INNER MEMBRANE PROTEIN YHJD"/>
    <property type="match status" value="1"/>
</dbReference>
<feature type="transmembrane region" description="Helical" evidence="6">
    <location>
        <begin position="201"/>
        <end position="222"/>
    </location>
</feature>
<feature type="transmembrane region" description="Helical" evidence="6">
    <location>
        <begin position="234"/>
        <end position="256"/>
    </location>
</feature>
<dbReference type="RefSeq" id="WP_315607602.1">
    <property type="nucleotide sequence ID" value="NZ_CP130318.1"/>
</dbReference>
<keyword evidence="5 6" id="KW-0472">Membrane</keyword>
<proteinExistence type="predicted"/>
<protein>
    <submittedName>
        <fullName evidence="7">YihY/virulence factor BrkB family protein</fullName>
    </submittedName>
</protein>
<dbReference type="PIRSF" id="PIRSF035875">
    <property type="entry name" value="RNase_BN"/>
    <property type="match status" value="1"/>
</dbReference>
<evidence type="ECO:0000313" key="7">
    <source>
        <dbReference type="EMBL" id="WNQ13821.1"/>
    </source>
</evidence>
<dbReference type="KEGG" id="paun:MJA45_12645"/>
<evidence type="ECO:0000256" key="1">
    <source>
        <dbReference type="ARBA" id="ARBA00004651"/>
    </source>
</evidence>
<feature type="transmembrane region" description="Helical" evidence="6">
    <location>
        <begin position="169"/>
        <end position="189"/>
    </location>
</feature>
<reference evidence="7 8" key="1">
    <citation type="submission" date="2022-02" db="EMBL/GenBank/DDBJ databases">
        <title>Paenibacillus sp. MBLB1776 Whole Genome Shotgun Sequencing.</title>
        <authorList>
            <person name="Hwang C.Y."/>
            <person name="Cho E.-S."/>
            <person name="Seo M.-J."/>
        </authorList>
    </citation>
    <scope>NUCLEOTIDE SEQUENCE [LARGE SCALE GENOMIC DNA]</scope>
    <source>
        <strain evidence="7 8">MBLB1776</strain>
    </source>
</reference>
<dbReference type="AlphaFoldDB" id="A0AA96LH93"/>
<feature type="transmembrane region" description="Helical" evidence="6">
    <location>
        <begin position="83"/>
        <end position="103"/>
    </location>
</feature>
<sequence length="269" mass="30093">MTFIKELFRHIKEDEPFGMAAQCAYYFLLSFFPFLLFLVSLLGYLPVTTQSVLELARQYIPKGVEPGVREQLQHIFEVRRGGALSFGILFTLVSSSTALNAIVLNVNKAYGLPARKSFIHSQLLAIGLTMALLLVVVFVLLFSVFGQTIGDWLFQWHFLSGDQVSLWNGLRWVVAFVVLFLVFTGVYFVAPNTCLTCKDVLPGALFAALGWQVASFGFSFYVSHWGRYNVTYGSLAGIIVLLVWFYISALLILIGGEINAITYGRRKNA</sequence>
<dbReference type="EMBL" id="CP130318">
    <property type="protein sequence ID" value="WNQ13821.1"/>
    <property type="molecule type" value="Genomic_DNA"/>
</dbReference>
<evidence type="ECO:0000256" key="4">
    <source>
        <dbReference type="ARBA" id="ARBA00022989"/>
    </source>
</evidence>
<dbReference type="Proteomes" id="UP001305702">
    <property type="component" value="Chromosome"/>
</dbReference>
<dbReference type="InterPro" id="IPR017039">
    <property type="entry name" value="Virul_fac_BrkB"/>
</dbReference>
<feature type="transmembrane region" description="Helical" evidence="6">
    <location>
        <begin position="24"/>
        <end position="45"/>
    </location>
</feature>
<keyword evidence="4 6" id="KW-1133">Transmembrane helix</keyword>
<feature type="transmembrane region" description="Helical" evidence="6">
    <location>
        <begin position="123"/>
        <end position="149"/>
    </location>
</feature>
<dbReference type="GO" id="GO:0005886">
    <property type="term" value="C:plasma membrane"/>
    <property type="evidence" value="ECO:0007669"/>
    <property type="project" value="UniProtKB-SubCell"/>
</dbReference>
<organism evidence="7 8">
    <name type="scientific">Paenibacillus aurantius</name>
    <dbReference type="NCBI Taxonomy" id="2918900"/>
    <lineage>
        <taxon>Bacteria</taxon>
        <taxon>Bacillati</taxon>
        <taxon>Bacillota</taxon>
        <taxon>Bacilli</taxon>
        <taxon>Bacillales</taxon>
        <taxon>Paenibacillaceae</taxon>
        <taxon>Paenibacillus</taxon>
    </lineage>
</organism>
<keyword evidence="3 6" id="KW-0812">Transmembrane</keyword>
<comment type="subcellular location">
    <subcellularLocation>
        <location evidence="1">Cell membrane</location>
        <topology evidence="1">Multi-pass membrane protein</topology>
    </subcellularLocation>
</comment>
<dbReference type="Pfam" id="PF03631">
    <property type="entry name" value="Virul_fac_BrkB"/>
    <property type="match status" value="1"/>
</dbReference>
<evidence type="ECO:0000313" key="8">
    <source>
        <dbReference type="Proteomes" id="UP001305702"/>
    </source>
</evidence>
<keyword evidence="2" id="KW-1003">Cell membrane</keyword>
<dbReference type="PANTHER" id="PTHR30213:SF0">
    <property type="entry name" value="UPF0761 MEMBRANE PROTEIN YIHY"/>
    <property type="match status" value="1"/>
</dbReference>
<dbReference type="NCBIfam" id="TIGR00765">
    <property type="entry name" value="yihY_not_rbn"/>
    <property type="match status" value="1"/>
</dbReference>
<accession>A0AA96LH93</accession>